<dbReference type="CDD" id="cd06223">
    <property type="entry name" value="PRTases_typeI"/>
    <property type="match status" value="1"/>
</dbReference>
<evidence type="ECO:0000259" key="2">
    <source>
        <dbReference type="Pfam" id="PF18912"/>
    </source>
</evidence>
<dbReference type="RefSeq" id="WP_013164201.1">
    <property type="nucleotide sequence ID" value="NC_014216.1"/>
</dbReference>
<dbReference type="EMBL" id="CP001940">
    <property type="protein sequence ID" value="ADH86678.1"/>
    <property type="molecule type" value="Genomic_DNA"/>
</dbReference>
<evidence type="ECO:0000313" key="4">
    <source>
        <dbReference type="Proteomes" id="UP000001508"/>
    </source>
</evidence>
<organism evidence="3 4">
    <name type="scientific">Desulfurivibrio alkaliphilus (strain DSM 19089 / UNIQEM U267 / AHT2)</name>
    <dbReference type="NCBI Taxonomy" id="589865"/>
    <lineage>
        <taxon>Bacteria</taxon>
        <taxon>Pseudomonadati</taxon>
        <taxon>Thermodesulfobacteriota</taxon>
        <taxon>Desulfobulbia</taxon>
        <taxon>Desulfobulbales</taxon>
        <taxon>Desulfobulbaceae</taxon>
        <taxon>Desulfurivibrio</taxon>
    </lineage>
</organism>
<dbReference type="GO" id="GO:0016757">
    <property type="term" value="F:glycosyltransferase activity"/>
    <property type="evidence" value="ECO:0007669"/>
    <property type="project" value="UniProtKB-KW"/>
</dbReference>
<dbReference type="Proteomes" id="UP000001508">
    <property type="component" value="Chromosome"/>
</dbReference>
<dbReference type="KEGG" id="dak:DaAHT2_2000"/>
<dbReference type="InterPro" id="IPR044005">
    <property type="entry name" value="DZR_2"/>
</dbReference>
<evidence type="ECO:0000313" key="3">
    <source>
        <dbReference type="EMBL" id="ADH86678.1"/>
    </source>
</evidence>
<dbReference type="eggNOG" id="COG1040">
    <property type="taxonomic scope" value="Bacteria"/>
</dbReference>
<dbReference type="InterPro" id="IPR051910">
    <property type="entry name" value="ComF/GntX_DNA_util-trans"/>
</dbReference>
<dbReference type="HOGENOM" id="CLU_054549_0_0_7"/>
<dbReference type="AlphaFoldDB" id="D6Z553"/>
<dbReference type="PANTHER" id="PTHR47505:SF1">
    <property type="entry name" value="DNA UTILIZATION PROTEIN YHGH"/>
    <property type="match status" value="1"/>
</dbReference>
<accession>D6Z553</accession>
<comment type="similarity">
    <text evidence="1">Belongs to the ComF/GntX family.</text>
</comment>
<dbReference type="OrthoDB" id="9779910at2"/>
<dbReference type="InterPro" id="IPR029057">
    <property type="entry name" value="PRTase-like"/>
</dbReference>
<dbReference type="Gene3D" id="3.40.50.2020">
    <property type="match status" value="1"/>
</dbReference>
<dbReference type="InParanoid" id="D6Z553"/>
<proteinExistence type="inferred from homology"/>
<keyword evidence="4" id="KW-1185">Reference proteome</keyword>
<dbReference type="FunCoup" id="D6Z553">
    <property type="interactions" value="263"/>
</dbReference>
<dbReference type="SUPFAM" id="SSF53271">
    <property type="entry name" value="PRTase-like"/>
    <property type="match status" value="1"/>
</dbReference>
<feature type="domain" description="Double zinc ribbon" evidence="2">
    <location>
        <begin position="17"/>
        <end position="77"/>
    </location>
</feature>
<keyword evidence="3" id="KW-0808">Transferase</keyword>
<gene>
    <name evidence="3" type="ordered locus">DaAHT2_2000</name>
</gene>
<dbReference type="STRING" id="589865.DaAHT2_2000"/>
<protein>
    <submittedName>
        <fullName evidence="3">Phosphoribosyltransferase</fullName>
    </submittedName>
</protein>
<name>D6Z553_DESAT</name>
<evidence type="ECO:0000256" key="1">
    <source>
        <dbReference type="ARBA" id="ARBA00008007"/>
    </source>
</evidence>
<dbReference type="PROSITE" id="PS51257">
    <property type="entry name" value="PROKAR_LIPOPROTEIN"/>
    <property type="match status" value="1"/>
</dbReference>
<sequence>MALRLATIAQAVFAACQDILFPSSCLGCRAPLPASRLPLFCPPCRQQFQWLNSPLCPACGRPWPAGAGEDHLCGPCLQKPPLFQRARAAVVYRDPVAAAIQACKYQGDLAALSSLAALALHSPALDATRSAAIAASGYDFIVPVPLHLKRLRQRGFNQALLLARSIFTAQQGKIRFDLLSRERMTQPQTGMTGSQRRRNLKGAFVAPQPAMVRKRSLLLVDDVFTTGATVNECAKVLRQAGAARVDVFTLARVRE</sequence>
<dbReference type="PANTHER" id="PTHR47505">
    <property type="entry name" value="DNA UTILIZATION PROTEIN YHGH"/>
    <property type="match status" value="1"/>
</dbReference>
<dbReference type="Pfam" id="PF18912">
    <property type="entry name" value="DZR_2"/>
    <property type="match status" value="1"/>
</dbReference>
<dbReference type="InterPro" id="IPR000836">
    <property type="entry name" value="PRTase_dom"/>
</dbReference>
<reference evidence="4" key="1">
    <citation type="submission" date="2010-02" db="EMBL/GenBank/DDBJ databases">
        <title>Complete sequence of Desulfurivibrio alkaliphilus AHT2.</title>
        <authorList>
            <consortium name="US DOE Joint Genome Institute"/>
            <person name="Pitluck S."/>
            <person name="Chertkov O."/>
            <person name="Detter J.C."/>
            <person name="Han C."/>
            <person name="Tapia R."/>
            <person name="Larimer F."/>
            <person name="Land M."/>
            <person name="Hauser L."/>
            <person name="Kyrpides N."/>
            <person name="Mikhailova N."/>
            <person name="Sorokin D.Y."/>
            <person name="Muyzer G."/>
            <person name="Woyke T."/>
        </authorList>
    </citation>
    <scope>NUCLEOTIDE SEQUENCE [LARGE SCALE GENOMIC DNA]</scope>
    <source>
        <strain evidence="4">DSM 19089 / UNIQEM U267 / AHT2</strain>
    </source>
</reference>
<keyword evidence="3" id="KW-0328">Glycosyltransferase</keyword>